<dbReference type="InterPro" id="IPR023198">
    <property type="entry name" value="PGP-like_dom2"/>
</dbReference>
<dbReference type="SFLD" id="SFLDS00003">
    <property type="entry name" value="Haloacid_Dehalogenase"/>
    <property type="match status" value="1"/>
</dbReference>
<comment type="pathway">
    <text evidence="2">Organic acid metabolism; glycolate biosynthesis; glycolate from 2-phosphoglycolate: step 1/1.</text>
</comment>
<dbReference type="InterPro" id="IPR036412">
    <property type="entry name" value="HAD-like_sf"/>
</dbReference>
<proteinExistence type="inferred from homology"/>
<dbReference type="PANTHER" id="PTHR43434:SF1">
    <property type="entry name" value="PHOSPHOGLYCOLATE PHOSPHATASE"/>
    <property type="match status" value="1"/>
</dbReference>
<gene>
    <name evidence="5" type="ORF">QQ008_25420</name>
</gene>
<evidence type="ECO:0000256" key="1">
    <source>
        <dbReference type="ARBA" id="ARBA00000830"/>
    </source>
</evidence>
<dbReference type="Gene3D" id="1.10.150.240">
    <property type="entry name" value="Putative phosphatase, domain 2"/>
    <property type="match status" value="1"/>
</dbReference>
<evidence type="ECO:0000313" key="5">
    <source>
        <dbReference type="EMBL" id="MDN5204755.1"/>
    </source>
</evidence>
<evidence type="ECO:0000313" key="6">
    <source>
        <dbReference type="Proteomes" id="UP001172082"/>
    </source>
</evidence>
<comment type="catalytic activity">
    <reaction evidence="1">
        <text>2-phosphoglycolate + H2O = glycolate + phosphate</text>
        <dbReference type="Rhea" id="RHEA:14369"/>
        <dbReference type="ChEBI" id="CHEBI:15377"/>
        <dbReference type="ChEBI" id="CHEBI:29805"/>
        <dbReference type="ChEBI" id="CHEBI:43474"/>
        <dbReference type="ChEBI" id="CHEBI:58033"/>
        <dbReference type="EC" id="3.1.3.18"/>
    </reaction>
</comment>
<keyword evidence="6" id="KW-1185">Reference proteome</keyword>
<dbReference type="Pfam" id="PF13419">
    <property type="entry name" value="HAD_2"/>
    <property type="match status" value="1"/>
</dbReference>
<dbReference type="SFLD" id="SFLDG01129">
    <property type="entry name" value="C1.5:_HAD__Beta-PGM__Phosphata"/>
    <property type="match status" value="1"/>
</dbReference>
<organism evidence="5 6">
    <name type="scientific">Splendidivirga corallicola</name>
    <dbReference type="NCBI Taxonomy" id="3051826"/>
    <lineage>
        <taxon>Bacteria</taxon>
        <taxon>Pseudomonadati</taxon>
        <taxon>Bacteroidota</taxon>
        <taxon>Cytophagia</taxon>
        <taxon>Cytophagales</taxon>
        <taxon>Splendidivirgaceae</taxon>
        <taxon>Splendidivirga</taxon>
    </lineage>
</organism>
<comment type="caution">
    <text evidence="5">The sequence shown here is derived from an EMBL/GenBank/DDBJ whole genome shotgun (WGS) entry which is preliminary data.</text>
</comment>
<dbReference type="InterPro" id="IPR023214">
    <property type="entry name" value="HAD_sf"/>
</dbReference>
<sequence>MKLVIFDIDGTLTDTKPIEDLCFKTAFLETLSIDITNQEWHTLENVTDWGITRELYMREHTEDIPDEKLYQFKTRFVQRLKEALQDNPKQFTEIPGARDYFHKLLNDKHYRVGIATGSWSDSAIIKLKAIGINHHDLPFGHSDDFISREEIIMDVIEKSSKLYNVPFSKTIYFGDGEWDYKTCKNLNIEFIGVDNDQTGKLSALGAKRVIRNYNDLELNRFSI</sequence>
<evidence type="ECO:0000256" key="4">
    <source>
        <dbReference type="ARBA" id="ARBA00013078"/>
    </source>
</evidence>
<protein>
    <recommendedName>
        <fullName evidence="4">phosphoglycolate phosphatase</fullName>
        <ecNumber evidence="4">3.1.3.18</ecNumber>
    </recommendedName>
</protein>
<name>A0ABT8KVF1_9BACT</name>
<comment type="similarity">
    <text evidence="3">Belongs to the HAD-like hydrolase superfamily. CbbY/CbbZ/Gph/YieH family.</text>
</comment>
<dbReference type="InterPro" id="IPR041492">
    <property type="entry name" value="HAD_2"/>
</dbReference>
<dbReference type="Gene3D" id="3.40.50.1000">
    <property type="entry name" value="HAD superfamily/HAD-like"/>
    <property type="match status" value="1"/>
</dbReference>
<dbReference type="RefSeq" id="WP_346754779.1">
    <property type="nucleotide sequence ID" value="NZ_JAUJEA010000013.1"/>
</dbReference>
<dbReference type="InterPro" id="IPR050155">
    <property type="entry name" value="HAD-like_hydrolase_sf"/>
</dbReference>
<dbReference type="EC" id="3.1.3.18" evidence="4"/>
<dbReference type="EMBL" id="JAUJEA010000013">
    <property type="protein sequence ID" value="MDN5204755.1"/>
    <property type="molecule type" value="Genomic_DNA"/>
</dbReference>
<accession>A0ABT8KVF1</accession>
<dbReference type="Proteomes" id="UP001172082">
    <property type="component" value="Unassembled WGS sequence"/>
</dbReference>
<reference evidence="5" key="1">
    <citation type="submission" date="2023-06" db="EMBL/GenBank/DDBJ databases">
        <title>Genomic of Parafulvivirga corallium.</title>
        <authorList>
            <person name="Wang G."/>
        </authorList>
    </citation>
    <scope>NUCLEOTIDE SEQUENCE</scope>
    <source>
        <strain evidence="5">BMA10</strain>
    </source>
</reference>
<evidence type="ECO:0000256" key="2">
    <source>
        <dbReference type="ARBA" id="ARBA00004818"/>
    </source>
</evidence>
<evidence type="ECO:0000256" key="3">
    <source>
        <dbReference type="ARBA" id="ARBA00006171"/>
    </source>
</evidence>
<dbReference type="PANTHER" id="PTHR43434">
    <property type="entry name" value="PHOSPHOGLYCOLATE PHOSPHATASE"/>
    <property type="match status" value="1"/>
</dbReference>
<dbReference type="SUPFAM" id="SSF56784">
    <property type="entry name" value="HAD-like"/>
    <property type="match status" value="1"/>
</dbReference>